<protein>
    <recommendedName>
        <fullName evidence="5">PRA1 family protein</fullName>
    </recommendedName>
</protein>
<accession>A0AAV6P8E9</accession>
<evidence type="ECO:0000256" key="2">
    <source>
        <dbReference type="SAM" id="Phobius"/>
    </source>
</evidence>
<feature type="region of interest" description="Disordered" evidence="1">
    <location>
        <begin position="16"/>
        <end position="36"/>
    </location>
</feature>
<reference evidence="3 4" key="1">
    <citation type="journal article" date="2021" name="Hortic Res">
        <title>The domestication of Cucurbita argyrosperma as revealed by the genome of its wild relative.</title>
        <authorList>
            <person name="Barrera-Redondo J."/>
            <person name="Sanchez-de la Vega G."/>
            <person name="Aguirre-Liguori J.A."/>
            <person name="Castellanos-Morales G."/>
            <person name="Gutierrez-Guerrero Y.T."/>
            <person name="Aguirre-Dugua X."/>
            <person name="Aguirre-Planter E."/>
            <person name="Tenaillon M.I."/>
            <person name="Lira-Saade R."/>
            <person name="Eguiarte L.E."/>
        </authorList>
    </citation>
    <scope>NUCLEOTIDE SEQUENCE [LARGE SCALE GENOMIC DNA]</scope>
    <source>
        <strain evidence="3">JBR-2021</strain>
    </source>
</reference>
<proteinExistence type="predicted"/>
<keyword evidence="2" id="KW-0472">Membrane</keyword>
<evidence type="ECO:0008006" key="5">
    <source>
        <dbReference type="Google" id="ProtNLM"/>
    </source>
</evidence>
<feature type="transmembrane region" description="Helical" evidence="2">
    <location>
        <begin position="49"/>
        <end position="70"/>
    </location>
</feature>
<dbReference type="Proteomes" id="UP000685013">
    <property type="component" value="Chromosome 1"/>
</dbReference>
<keyword evidence="2" id="KW-1133">Transmembrane helix</keyword>
<dbReference type="EMBL" id="JAGKQH010000001">
    <property type="protein sequence ID" value="KAG6607451.1"/>
    <property type="molecule type" value="Genomic_DNA"/>
</dbReference>
<keyword evidence="2" id="KW-0812">Transmembrane</keyword>
<evidence type="ECO:0000313" key="4">
    <source>
        <dbReference type="Proteomes" id="UP000685013"/>
    </source>
</evidence>
<organism evidence="3 4">
    <name type="scientific">Cucurbita argyrosperma subsp. sororia</name>
    <dbReference type="NCBI Taxonomy" id="37648"/>
    <lineage>
        <taxon>Eukaryota</taxon>
        <taxon>Viridiplantae</taxon>
        <taxon>Streptophyta</taxon>
        <taxon>Embryophyta</taxon>
        <taxon>Tracheophyta</taxon>
        <taxon>Spermatophyta</taxon>
        <taxon>Magnoliopsida</taxon>
        <taxon>eudicotyledons</taxon>
        <taxon>Gunneridae</taxon>
        <taxon>Pentapetalae</taxon>
        <taxon>rosids</taxon>
        <taxon>fabids</taxon>
        <taxon>Cucurbitales</taxon>
        <taxon>Cucurbitaceae</taxon>
        <taxon>Cucurbiteae</taxon>
        <taxon>Cucurbita</taxon>
    </lineage>
</organism>
<name>A0AAV6P8E9_9ROSI</name>
<sequence>MSNGGTGRVEIHGLQQTWSEFSRNPQLSSSSPPGKPSISQLGHNILRSVLYNQILNSVVALIFFALRSLFFTGTSLSVSAAYQSFSV</sequence>
<evidence type="ECO:0000256" key="1">
    <source>
        <dbReference type="SAM" id="MobiDB-lite"/>
    </source>
</evidence>
<feature type="compositionally biased region" description="Low complexity" evidence="1">
    <location>
        <begin position="25"/>
        <end position="36"/>
    </location>
</feature>
<gene>
    <name evidence="3" type="ORF">SDJN03_00793</name>
</gene>
<evidence type="ECO:0000313" key="3">
    <source>
        <dbReference type="EMBL" id="KAG6607451.1"/>
    </source>
</evidence>
<dbReference type="AlphaFoldDB" id="A0AAV6P8E9"/>
<comment type="caution">
    <text evidence="3">The sequence shown here is derived from an EMBL/GenBank/DDBJ whole genome shotgun (WGS) entry which is preliminary data.</text>
</comment>
<keyword evidence="4" id="KW-1185">Reference proteome</keyword>
<feature type="non-terminal residue" evidence="3">
    <location>
        <position position="1"/>
    </location>
</feature>